<gene>
    <name evidence="2" type="ORF">F511_43453</name>
</gene>
<accession>A0A2Z6ZYV6</accession>
<reference evidence="2 3" key="1">
    <citation type="journal article" date="2015" name="Proc. Natl. Acad. Sci. U.S.A.">
        <title>The resurrection genome of Boea hygrometrica: A blueprint for survival of dehydration.</title>
        <authorList>
            <person name="Xiao L."/>
            <person name="Yang G."/>
            <person name="Zhang L."/>
            <person name="Yang X."/>
            <person name="Zhao S."/>
            <person name="Ji Z."/>
            <person name="Zhou Q."/>
            <person name="Hu M."/>
            <person name="Wang Y."/>
            <person name="Chen M."/>
            <person name="Xu Y."/>
            <person name="Jin H."/>
            <person name="Xiao X."/>
            <person name="Hu G."/>
            <person name="Bao F."/>
            <person name="Hu Y."/>
            <person name="Wan P."/>
            <person name="Li L."/>
            <person name="Deng X."/>
            <person name="Kuang T."/>
            <person name="Xiang C."/>
            <person name="Zhu J.K."/>
            <person name="Oliver M.J."/>
            <person name="He Y."/>
        </authorList>
    </citation>
    <scope>NUCLEOTIDE SEQUENCE [LARGE SCALE GENOMIC DNA]</scope>
    <source>
        <strain evidence="3">cv. XS01</strain>
    </source>
</reference>
<evidence type="ECO:0000313" key="2">
    <source>
        <dbReference type="EMBL" id="KZV14359.1"/>
    </source>
</evidence>
<evidence type="ECO:0000256" key="1">
    <source>
        <dbReference type="SAM" id="MobiDB-lite"/>
    </source>
</evidence>
<keyword evidence="3" id="KW-1185">Reference proteome</keyword>
<feature type="region of interest" description="Disordered" evidence="1">
    <location>
        <begin position="1"/>
        <end position="42"/>
    </location>
</feature>
<name>A0A2Z6ZYV6_9LAMI</name>
<proteinExistence type="predicted"/>
<dbReference type="AlphaFoldDB" id="A0A2Z6ZYV6"/>
<feature type="compositionally biased region" description="Polar residues" evidence="1">
    <location>
        <begin position="1"/>
        <end position="19"/>
    </location>
</feature>
<organism evidence="2 3">
    <name type="scientific">Dorcoceras hygrometricum</name>
    <dbReference type="NCBI Taxonomy" id="472368"/>
    <lineage>
        <taxon>Eukaryota</taxon>
        <taxon>Viridiplantae</taxon>
        <taxon>Streptophyta</taxon>
        <taxon>Embryophyta</taxon>
        <taxon>Tracheophyta</taxon>
        <taxon>Spermatophyta</taxon>
        <taxon>Magnoliopsida</taxon>
        <taxon>eudicotyledons</taxon>
        <taxon>Gunneridae</taxon>
        <taxon>Pentapetalae</taxon>
        <taxon>asterids</taxon>
        <taxon>lamiids</taxon>
        <taxon>Lamiales</taxon>
        <taxon>Gesneriaceae</taxon>
        <taxon>Didymocarpoideae</taxon>
        <taxon>Trichosporeae</taxon>
        <taxon>Loxocarpinae</taxon>
        <taxon>Dorcoceras</taxon>
    </lineage>
</organism>
<dbReference type="Proteomes" id="UP000250235">
    <property type="component" value="Unassembled WGS sequence"/>
</dbReference>
<protein>
    <submittedName>
        <fullName evidence="2">Uncharacterized protein</fullName>
    </submittedName>
</protein>
<dbReference type="EMBL" id="KV020788">
    <property type="protein sequence ID" value="KZV14359.1"/>
    <property type="molecule type" value="Genomic_DNA"/>
</dbReference>
<sequence>MDFITNGITSSHGSEQVQSCEDRTTAGGGRRRDAAIGEVRTTREPVDPKSISLKRVKSDVPIYISVTRFEFK</sequence>
<feature type="compositionally biased region" description="Basic and acidic residues" evidence="1">
    <location>
        <begin position="20"/>
        <end position="42"/>
    </location>
</feature>
<evidence type="ECO:0000313" key="3">
    <source>
        <dbReference type="Proteomes" id="UP000250235"/>
    </source>
</evidence>